<accession>F8MTB1</accession>
<dbReference type="KEGG" id="nte:NEUTE1DRAFT117702"/>
<dbReference type="EMBL" id="GL891306">
    <property type="protein sequence ID" value="EGO55243.1"/>
    <property type="molecule type" value="Genomic_DNA"/>
</dbReference>
<keyword evidence="2" id="KW-1185">Reference proteome</keyword>
<dbReference type="AlphaFoldDB" id="F8MTB1"/>
<protein>
    <submittedName>
        <fullName evidence="1">Uncharacterized protein</fullName>
    </submittedName>
</protein>
<dbReference type="Proteomes" id="UP000008065">
    <property type="component" value="Unassembled WGS sequence"/>
</dbReference>
<organism evidence="1 2">
    <name type="scientific">Neurospora tetrasperma (strain FGSC 2508 / ATCC MYA-4615 / P0657)</name>
    <dbReference type="NCBI Taxonomy" id="510951"/>
    <lineage>
        <taxon>Eukaryota</taxon>
        <taxon>Fungi</taxon>
        <taxon>Dikarya</taxon>
        <taxon>Ascomycota</taxon>
        <taxon>Pezizomycotina</taxon>
        <taxon>Sordariomycetes</taxon>
        <taxon>Sordariomycetidae</taxon>
        <taxon>Sordariales</taxon>
        <taxon>Sordariaceae</taxon>
        <taxon>Neurospora</taxon>
    </lineage>
</organism>
<proteinExistence type="predicted"/>
<gene>
    <name evidence="1" type="ORF">NEUTE1DRAFT_117702</name>
</gene>
<evidence type="ECO:0000313" key="1">
    <source>
        <dbReference type="EMBL" id="EGO55243.1"/>
    </source>
</evidence>
<dbReference type="HOGENOM" id="CLU_2904742_0_0_1"/>
<dbReference type="GeneID" id="20823365"/>
<reference evidence="2" key="1">
    <citation type="journal article" date="2011" name="Genetics">
        <title>Massive changes in genome architecture accompany the transition to self-fertility in the filamentous fungus Neurospora tetrasperma.</title>
        <authorList>
            <person name="Ellison C.E."/>
            <person name="Stajich J.E."/>
            <person name="Jacobson D.J."/>
            <person name="Natvig D.O."/>
            <person name="Lapidus A."/>
            <person name="Foster B."/>
            <person name="Aerts A."/>
            <person name="Riley R."/>
            <person name="Lindquist E.A."/>
            <person name="Grigoriev I.V."/>
            <person name="Taylor J.W."/>
        </authorList>
    </citation>
    <scope>NUCLEOTIDE SEQUENCE [LARGE SCALE GENOMIC DNA]</scope>
    <source>
        <strain evidence="2">FGSC 2508 / P0657</strain>
    </source>
</reference>
<dbReference type="RefSeq" id="XP_009853097.1">
    <property type="nucleotide sequence ID" value="XM_009854795.1"/>
</dbReference>
<sequence>MVCETKGRQGDDVRQEIEGAGTQSAEIAEEDCDAEYGGWNDLFGLVSCGLPIASDMEGDGLG</sequence>
<evidence type="ECO:0000313" key="2">
    <source>
        <dbReference type="Proteomes" id="UP000008065"/>
    </source>
</evidence>
<dbReference type="VEuPathDB" id="FungiDB:NEUTE1DRAFT_117702"/>
<name>F8MTB1_NEUT8</name>